<gene>
    <name evidence="2" type="ORF">N478_16525</name>
</gene>
<dbReference type="EMBL" id="AUXX01000011">
    <property type="protein sequence ID" value="KZN67827.1"/>
    <property type="molecule type" value="Genomic_DNA"/>
</dbReference>
<protein>
    <recommendedName>
        <fullName evidence="1">SnoaL-like domain-containing protein</fullName>
    </recommendedName>
</protein>
<accession>A0A162B7M9</accession>
<dbReference type="Pfam" id="PF12680">
    <property type="entry name" value="SnoaL_2"/>
    <property type="match status" value="1"/>
</dbReference>
<dbReference type="InterPro" id="IPR032710">
    <property type="entry name" value="NTF2-like_dom_sf"/>
</dbReference>
<dbReference type="Gene3D" id="3.10.450.50">
    <property type="match status" value="1"/>
</dbReference>
<dbReference type="RefSeq" id="WP_063380705.1">
    <property type="nucleotide sequence ID" value="NZ_AUXX01000011.1"/>
</dbReference>
<organism evidence="2 3">
    <name type="scientific">Pseudoalteromonas luteoviolacea S4060-1</name>
    <dbReference type="NCBI Taxonomy" id="1365257"/>
    <lineage>
        <taxon>Bacteria</taxon>
        <taxon>Pseudomonadati</taxon>
        <taxon>Pseudomonadota</taxon>
        <taxon>Gammaproteobacteria</taxon>
        <taxon>Alteromonadales</taxon>
        <taxon>Pseudoalteromonadaceae</taxon>
        <taxon>Pseudoalteromonas</taxon>
    </lineage>
</organism>
<dbReference type="PATRIC" id="fig|1365257.3.peg.1722"/>
<proteinExistence type="predicted"/>
<dbReference type="InterPro" id="IPR037401">
    <property type="entry name" value="SnoaL-like"/>
</dbReference>
<dbReference type="AlphaFoldDB" id="A0A162B7M9"/>
<evidence type="ECO:0000313" key="2">
    <source>
        <dbReference type="EMBL" id="KZN67827.1"/>
    </source>
</evidence>
<sequence>MTESQALTRCKAGIAAWQNAFNNQDAQGCAAQYCHDAVMHARPFGTFTGRDQIEQFWQDIISQGFSNVDYTEVEWQASPNGGYLLTSKWTMNKAYGVVHKEHWIVEEDGQARLIFDEFEVQGEK</sequence>
<evidence type="ECO:0000259" key="1">
    <source>
        <dbReference type="Pfam" id="PF12680"/>
    </source>
</evidence>
<dbReference type="SUPFAM" id="SSF54427">
    <property type="entry name" value="NTF2-like"/>
    <property type="match status" value="1"/>
</dbReference>
<feature type="domain" description="SnoaL-like" evidence="1">
    <location>
        <begin position="15"/>
        <end position="91"/>
    </location>
</feature>
<comment type="caution">
    <text evidence="2">The sequence shown here is derived from an EMBL/GenBank/DDBJ whole genome shotgun (WGS) entry which is preliminary data.</text>
</comment>
<reference evidence="2 3" key="1">
    <citation type="submission" date="2013-07" db="EMBL/GenBank/DDBJ databases">
        <title>Comparative Genomic and Metabolomic Analysis of Twelve Strains of Pseudoalteromonas luteoviolacea.</title>
        <authorList>
            <person name="Vynne N.G."/>
            <person name="Mansson M."/>
            <person name="Gram L."/>
        </authorList>
    </citation>
    <scope>NUCLEOTIDE SEQUENCE [LARGE SCALE GENOMIC DNA]</scope>
    <source>
        <strain evidence="2 3">S4060-1</strain>
    </source>
</reference>
<name>A0A162B7M9_9GAMM</name>
<dbReference type="Proteomes" id="UP000076661">
    <property type="component" value="Unassembled WGS sequence"/>
</dbReference>
<evidence type="ECO:0000313" key="3">
    <source>
        <dbReference type="Proteomes" id="UP000076661"/>
    </source>
</evidence>